<dbReference type="InterPro" id="IPR009010">
    <property type="entry name" value="Asp_de-COase-like_dom_sf"/>
</dbReference>
<reference evidence="1" key="4">
    <citation type="submission" date="2025-09" db="UniProtKB">
        <authorList>
            <consortium name="Ensembl"/>
        </authorList>
    </citation>
    <scope>IDENTIFICATION</scope>
</reference>
<protein>
    <submittedName>
        <fullName evidence="1">Uncharacterized protein</fullName>
    </submittedName>
</protein>
<dbReference type="SUPFAM" id="SSF50692">
    <property type="entry name" value="ADC-like"/>
    <property type="match status" value="1"/>
</dbReference>
<dbReference type="Gene3D" id="2.40.40.20">
    <property type="match status" value="1"/>
</dbReference>
<name>A0A3B1KEP2_ASTMX</name>
<reference evidence="2" key="1">
    <citation type="submission" date="2013-03" db="EMBL/GenBank/DDBJ databases">
        <authorList>
            <person name="Jeffery W."/>
            <person name="Warren W."/>
            <person name="Wilson R.K."/>
        </authorList>
    </citation>
    <scope>NUCLEOTIDE SEQUENCE</scope>
    <source>
        <strain evidence="2">female</strain>
    </source>
</reference>
<reference evidence="1" key="3">
    <citation type="submission" date="2025-08" db="UniProtKB">
        <authorList>
            <consortium name="Ensembl"/>
        </authorList>
    </citation>
    <scope>IDENTIFICATION</scope>
</reference>
<accession>A0A3B1KEP2</accession>
<keyword evidence="2" id="KW-1185">Reference proteome</keyword>
<dbReference type="Ensembl" id="ENSAMXT00000045044.1">
    <property type="protein sequence ID" value="ENSAMXP00000052510.1"/>
    <property type="gene ID" value="ENSAMXG00000032860.1"/>
</dbReference>
<dbReference type="Bgee" id="ENSAMXG00000032860">
    <property type="expression patterns" value="Expressed in embryo and 1 other cell type or tissue"/>
</dbReference>
<organism evidence="1 2">
    <name type="scientific">Astyanax mexicanus</name>
    <name type="common">Blind cave fish</name>
    <name type="synonym">Astyanax fasciatus mexicanus</name>
    <dbReference type="NCBI Taxonomy" id="7994"/>
    <lineage>
        <taxon>Eukaryota</taxon>
        <taxon>Metazoa</taxon>
        <taxon>Chordata</taxon>
        <taxon>Craniata</taxon>
        <taxon>Vertebrata</taxon>
        <taxon>Euteleostomi</taxon>
        <taxon>Actinopterygii</taxon>
        <taxon>Neopterygii</taxon>
        <taxon>Teleostei</taxon>
        <taxon>Ostariophysi</taxon>
        <taxon>Characiformes</taxon>
        <taxon>Characoidei</taxon>
        <taxon>Acestrorhamphidae</taxon>
        <taxon>Acestrorhamphinae</taxon>
        <taxon>Astyanax</taxon>
    </lineage>
</organism>
<dbReference type="InParanoid" id="A0A3B1KEP2"/>
<sequence>TAGRGAQAQRECPTDDLSLTNCVVANERDLKSGQHVMIRTTPTHKYVFTVKTHQSVVSGTIAFSLPYSALKTHNKTVR</sequence>
<dbReference type="GeneTree" id="ENSGT00940000174540"/>
<proteinExistence type="predicted"/>
<dbReference type="AlphaFoldDB" id="A0A3B1KEP2"/>
<evidence type="ECO:0000313" key="2">
    <source>
        <dbReference type="Proteomes" id="UP000018467"/>
    </source>
</evidence>
<reference evidence="2" key="2">
    <citation type="journal article" date="2014" name="Nat. Commun.">
        <title>The cavefish genome reveals candidate genes for eye loss.</title>
        <authorList>
            <person name="McGaugh S.E."/>
            <person name="Gross J.B."/>
            <person name="Aken B."/>
            <person name="Blin M."/>
            <person name="Borowsky R."/>
            <person name="Chalopin D."/>
            <person name="Hinaux H."/>
            <person name="Jeffery W.R."/>
            <person name="Keene A."/>
            <person name="Ma L."/>
            <person name="Minx P."/>
            <person name="Murphy D."/>
            <person name="O'Quin K.E."/>
            <person name="Retaux S."/>
            <person name="Rohner N."/>
            <person name="Searle S.M."/>
            <person name="Stahl B.A."/>
            <person name="Tabin C."/>
            <person name="Volff J.N."/>
            <person name="Yoshizawa M."/>
            <person name="Warren W.C."/>
        </authorList>
    </citation>
    <scope>NUCLEOTIDE SEQUENCE [LARGE SCALE GENOMIC DNA]</scope>
    <source>
        <strain evidence="2">female</strain>
    </source>
</reference>
<evidence type="ECO:0000313" key="1">
    <source>
        <dbReference type="Ensembl" id="ENSAMXP00000052510.1"/>
    </source>
</evidence>
<dbReference type="Proteomes" id="UP000018467">
    <property type="component" value="Unassembled WGS sequence"/>
</dbReference>
<dbReference type="STRING" id="7994.ENSAMXP00000052510"/>